<dbReference type="Proteomes" id="UP000504607">
    <property type="component" value="Chromosome 2"/>
</dbReference>
<dbReference type="AlphaFoldDB" id="A0A6I9QPY5"/>
<sequence>MWGGGAPGSMESAAVVPMEDTIDALMDYLVAPLLPLRVSSQEALTDDQQEAVARQIHAVVLLYNYYHRKQFPQLEFLAFETFCKAASVAKPSLLTYLKYMHKYDDGSGNLNKQLSITEKKIMDACNISKALDASNNAPNIEGWPTFKVAVFLIDHTKEKCLLQFGCITQGVWSLLEQELEEPMDNQVAGTQINNNVSKNKEIAIRCSHGSYENDNVLQQLAFSIVEKKAGINRANICILEHHLVYSLSQEKTTTRLYIMKYTETVSEGLRELYIKDVISSLKGPLVRRALTPEVRPVVEHYNLLPYVDILSDWLNRATLHDGSEHLPRLQADVNEKFSLLSDRVPTAEDPKTNNKSDWGEKTVDKISNTENGTIMKNESRTSSEFGSSKSACRPKANACILSVEADKLSTIEDQVASDKSSPNGQTVDMLSNKNRIKEAVTNNIAIDGSNMSGSATVVYRPHNKAGNSPLNQYQQPSVNEDTKRENNISCTSTNKWKKNNIQGTADVTLQGCNDKVSIADSVKPCTTKGMDGEQQGKTEMGDAVEGRIPTFDLPLVPLQLNMEDQDAFQLVMASKKGDLLRASLQALQKRRDDLCQQQRILEDEIARCEMNIQTILSEGEENSEPKVESIIEACNVLCSSQTHVDRSLCSGEGGRTQKIKRKRLAEAVLKLRSSCQELDDICCANSWILPRYSVLPSISDGRFQASVTVKGMDFECTVGGDLKSSPREARESAATHMLSKLCSMAGQTQ</sequence>
<dbReference type="Pfam" id="PF25502">
    <property type="entry name" value="DUF7915"/>
    <property type="match status" value="1"/>
</dbReference>
<dbReference type="InterPro" id="IPR057237">
    <property type="entry name" value="DUF7915"/>
</dbReference>
<dbReference type="OrthoDB" id="781822at2759"/>
<dbReference type="SUPFAM" id="SSF54768">
    <property type="entry name" value="dsRNA-binding domain-like"/>
    <property type="match status" value="1"/>
</dbReference>
<dbReference type="Pfam" id="PF25500">
    <property type="entry name" value="DUF7913"/>
    <property type="match status" value="1"/>
</dbReference>
<feature type="domain" description="DUF7913" evidence="2">
    <location>
        <begin position="15"/>
        <end position="132"/>
    </location>
</feature>
<dbReference type="Gene3D" id="3.30.160.20">
    <property type="match status" value="1"/>
</dbReference>
<protein>
    <submittedName>
        <fullName evidence="5">Uncharacterized protein LOC105038115 isoform X1</fullName>
    </submittedName>
</protein>
<feature type="compositionally biased region" description="Polar residues" evidence="1">
    <location>
        <begin position="465"/>
        <end position="479"/>
    </location>
</feature>
<feature type="domain" description="DUF7915" evidence="3">
    <location>
        <begin position="168"/>
        <end position="316"/>
    </location>
</feature>
<evidence type="ECO:0000259" key="3">
    <source>
        <dbReference type="Pfam" id="PF25502"/>
    </source>
</evidence>
<name>A0A6I9QPY5_ELAGV</name>
<dbReference type="KEGG" id="egu:105038115"/>
<gene>
    <name evidence="5" type="primary">LOC105038115</name>
</gene>
<dbReference type="FunCoup" id="A0A6I9QPY5">
    <property type="interactions" value="683"/>
</dbReference>
<proteinExistence type="predicted"/>
<evidence type="ECO:0000313" key="4">
    <source>
        <dbReference type="Proteomes" id="UP000504607"/>
    </source>
</evidence>
<organism evidence="4 5">
    <name type="scientific">Elaeis guineensis var. tenera</name>
    <name type="common">Oil palm</name>
    <dbReference type="NCBI Taxonomy" id="51953"/>
    <lineage>
        <taxon>Eukaryota</taxon>
        <taxon>Viridiplantae</taxon>
        <taxon>Streptophyta</taxon>
        <taxon>Embryophyta</taxon>
        <taxon>Tracheophyta</taxon>
        <taxon>Spermatophyta</taxon>
        <taxon>Magnoliopsida</taxon>
        <taxon>Liliopsida</taxon>
        <taxon>Arecaceae</taxon>
        <taxon>Arecoideae</taxon>
        <taxon>Cocoseae</taxon>
        <taxon>Elaeidinae</taxon>
        <taxon>Elaeis</taxon>
    </lineage>
</organism>
<dbReference type="RefSeq" id="XP_010912110.1">
    <property type="nucleotide sequence ID" value="XM_010913808.3"/>
</dbReference>
<dbReference type="PANTHER" id="PTHR33913">
    <property type="entry name" value="ALEURONE LAYER MORPHOGENESIS PROTEIN"/>
    <property type="match status" value="1"/>
</dbReference>
<dbReference type="PANTHER" id="PTHR33913:SF1">
    <property type="entry name" value="DRBM DOMAIN-CONTAINING PROTEIN"/>
    <property type="match status" value="1"/>
</dbReference>
<dbReference type="InterPro" id="IPR057235">
    <property type="entry name" value="DUF7913"/>
</dbReference>
<dbReference type="GeneID" id="105038115"/>
<dbReference type="InParanoid" id="A0A6I9QPY5"/>
<reference evidence="5" key="1">
    <citation type="submission" date="2025-08" db="UniProtKB">
        <authorList>
            <consortium name="RefSeq"/>
        </authorList>
    </citation>
    <scope>IDENTIFICATION</scope>
</reference>
<evidence type="ECO:0000256" key="1">
    <source>
        <dbReference type="SAM" id="MobiDB-lite"/>
    </source>
</evidence>
<keyword evidence="4" id="KW-1185">Reference proteome</keyword>
<evidence type="ECO:0000313" key="5">
    <source>
        <dbReference type="RefSeq" id="XP_010912110.1"/>
    </source>
</evidence>
<accession>A0A6I9QPY5</accession>
<feature type="region of interest" description="Disordered" evidence="1">
    <location>
        <begin position="465"/>
        <end position="486"/>
    </location>
</feature>
<evidence type="ECO:0000259" key="2">
    <source>
        <dbReference type="Pfam" id="PF25500"/>
    </source>
</evidence>